<accession>A0ABR4ZAQ2</accession>
<gene>
    <name evidence="3" type="ORF">FG87_25165</name>
</gene>
<dbReference type="Proteomes" id="UP000031364">
    <property type="component" value="Unassembled WGS sequence"/>
</dbReference>
<keyword evidence="4" id="KW-1185">Reference proteome</keyword>
<sequence length="331" mass="33955">MNFVRGTVAIAVAAVLASTGIAQAAPADPGRCQDLLLRVPDGELGARMCLPAQATDTVLVLLPGAATNARYWDWPAAGEKYSFRRALNAAGYAVVSVDRFGTGRSSRPPSGSVTSPREADAVTGIIAGLRRDGMAGHAPFRKVVFGGVSLSSGIGVLAAVGGAELDGLLLTGYSHSVNPLGTMAAALTFRSVATDPDPRFAGHDPGYLTTAPGTRPASFAVPGTDPAVLAADEAEVKDTFTLAEMVTGLVTTVGPMTRRIGVPVMIVNGSEDKLCSVCADTAALYAAEAPYFAPAARLRTYVLPDAGHALVIARGARAHQEAVVDWLGTLG</sequence>
<evidence type="ECO:0000259" key="2">
    <source>
        <dbReference type="Pfam" id="PF12697"/>
    </source>
</evidence>
<feature type="chain" id="PRO_5045439626" description="AB hydrolase-1 domain-containing protein" evidence="1">
    <location>
        <begin position="25"/>
        <end position="331"/>
    </location>
</feature>
<feature type="domain" description="AB hydrolase-1" evidence="2">
    <location>
        <begin position="59"/>
        <end position="312"/>
    </location>
</feature>
<keyword evidence="1" id="KW-0732">Signal</keyword>
<feature type="signal peptide" evidence="1">
    <location>
        <begin position="1"/>
        <end position="24"/>
    </location>
</feature>
<proteinExistence type="predicted"/>
<dbReference type="SUPFAM" id="SSF53474">
    <property type="entry name" value="alpha/beta-Hydrolases"/>
    <property type="match status" value="1"/>
</dbReference>
<evidence type="ECO:0000313" key="4">
    <source>
        <dbReference type="Proteomes" id="UP000031364"/>
    </source>
</evidence>
<reference evidence="3 4" key="1">
    <citation type="journal article" date="2014" name="Int. J. Syst. Evol. Microbiol.">
        <title>Nocardia vulneris sp. nov., isolated from wounds of human patients in North America.</title>
        <authorList>
            <person name="Lasker B.A."/>
            <person name="Bell M."/>
            <person name="Klenk H.P."/>
            <person name="Sproer C."/>
            <person name="Schumann C."/>
            <person name="Schumann P."/>
            <person name="Brown J.M."/>
        </authorList>
    </citation>
    <scope>NUCLEOTIDE SEQUENCE [LARGE SCALE GENOMIC DNA]</scope>
    <source>
        <strain evidence="3 4">W9851</strain>
    </source>
</reference>
<dbReference type="Pfam" id="PF12697">
    <property type="entry name" value="Abhydrolase_6"/>
    <property type="match status" value="1"/>
</dbReference>
<protein>
    <recommendedName>
        <fullName evidence="2">AB hydrolase-1 domain-containing protein</fullName>
    </recommendedName>
</protein>
<evidence type="ECO:0000256" key="1">
    <source>
        <dbReference type="SAM" id="SignalP"/>
    </source>
</evidence>
<dbReference type="EMBL" id="JNFP01000032">
    <property type="protein sequence ID" value="KIA62397.1"/>
    <property type="molecule type" value="Genomic_DNA"/>
</dbReference>
<dbReference type="RefSeq" id="WP_043675244.1">
    <property type="nucleotide sequence ID" value="NZ_BDCI01000001.1"/>
</dbReference>
<dbReference type="InterPro" id="IPR000073">
    <property type="entry name" value="AB_hydrolase_1"/>
</dbReference>
<organism evidence="3 4">
    <name type="scientific">Nocardia vulneris</name>
    <dbReference type="NCBI Taxonomy" id="1141657"/>
    <lineage>
        <taxon>Bacteria</taxon>
        <taxon>Bacillati</taxon>
        <taxon>Actinomycetota</taxon>
        <taxon>Actinomycetes</taxon>
        <taxon>Mycobacteriales</taxon>
        <taxon>Nocardiaceae</taxon>
        <taxon>Nocardia</taxon>
    </lineage>
</organism>
<name>A0ABR4ZAQ2_9NOCA</name>
<dbReference type="Gene3D" id="3.40.50.1820">
    <property type="entry name" value="alpha/beta hydrolase"/>
    <property type="match status" value="1"/>
</dbReference>
<dbReference type="InterPro" id="IPR029058">
    <property type="entry name" value="AB_hydrolase_fold"/>
</dbReference>
<comment type="caution">
    <text evidence="3">The sequence shown here is derived from an EMBL/GenBank/DDBJ whole genome shotgun (WGS) entry which is preliminary data.</text>
</comment>
<evidence type="ECO:0000313" key="3">
    <source>
        <dbReference type="EMBL" id="KIA62397.1"/>
    </source>
</evidence>